<dbReference type="Pfam" id="PF13495">
    <property type="entry name" value="Phage_int_SAM_4"/>
    <property type="match status" value="1"/>
</dbReference>
<dbReference type="EMBL" id="SDHW01000002">
    <property type="protein sequence ID" value="RXK60727.1"/>
    <property type="molecule type" value="Genomic_DNA"/>
</dbReference>
<dbReference type="InterPro" id="IPR004107">
    <property type="entry name" value="Integrase_SAM-like_N"/>
</dbReference>
<dbReference type="GO" id="GO:0006310">
    <property type="term" value="P:DNA recombination"/>
    <property type="evidence" value="ECO:0007669"/>
    <property type="project" value="UniProtKB-KW"/>
</dbReference>
<organism evidence="8 9">
    <name type="scientific">Lacibacter luteus</name>
    <dbReference type="NCBI Taxonomy" id="2508719"/>
    <lineage>
        <taxon>Bacteria</taxon>
        <taxon>Pseudomonadati</taxon>
        <taxon>Bacteroidota</taxon>
        <taxon>Chitinophagia</taxon>
        <taxon>Chitinophagales</taxon>
        <taxon>Chitinophagaceae</taxon>
        <taxon>Lacibacter</taxon>
    </lineage>
</organism>
<keyword evidence="9" id="KW-1185">Reference proteome</keyword>
<reference evidence="8 9" key="1">
    <citation type="submission" date="2019-01" db="EMBL/GenBank/DDBJ databases">
        <title>Lacibacter sp. strain TTM-7.</title>
        <authorList>
            <person name="Chen W.-M."/>
        </authorList>
    </citation>
    <scope>NUCLEOTIDE SEQUENCE [LARGE SCALE GENOMIC DNA]</scope>
    <source>
        <strain evidence="8 9">TTM-7</strain>
    </source>
</reference>
<dbReference type="Gene3D" id="1.10.150.130">
    <property type="match status" value="1"/>
</dbReference>
<evidence type="ECO:0000256" key="5">
    <source>
        <dbReference type="PROSITE-ProRule" id="PRU01248"/>
    </source>
</evidence>
<keyword evidence="2" id="KW-0229">DNA integration</keyword>
<dbReference type="Pfam" id="PF00589">
    <property type="entry name" value="Phage_integrase"/>
    <property type="match status" value="1"/>
</dbReference>
<dbReference type="InterPro" id="IPR002104">
    <property type="entry name" value="Integrase_catalytic"/>
</dbReference>
<evidence type="ECO:0000259" key="6">
    <source>
        <dbReference type="PROSITE" id="PS51898"/>
    </source>
</evidence>
<dbReference type="InterPro" id="IPR044068">
    <property type="entry name" value="CB"/>
</dbReference>
<dbReference type="InterPro" id="IPR010998">
    <property type="entry name" value="Integrase_recombinase_N"/>
</dbReference>
<evidence type="ECO:0000256" key="4">
    <source>
        <dbReference type="ARBA" id="ARBA00023172"/>
    </source>
</evidence>
<dbReference type="InterPro" id="IPR050090">
    <property type="entry name" value="Tyrosine_recombinase_XerCD"/>
</dbReference>
<protein>
    <submittedName>
        <fullName evidence="8">Integrase</fullName>
    </submittedName>
</protein>
<comment type="similarity">
    <text evidence="1">Belongs to the 'phage' integrase family.</text>
</comment>
<dbReference type="GO" id="GO:0003677">
    <property type="term" value="F:DNA binding"/>
    <property type="evidence" value="ECO:0007669"/>
    <property type="project" value="UniProtKB-UniRule"/>
</dbReference>
<gene>
    <name evidence="8" type="ORF">ESA94_09700</name>
</gene>
<evidence type="ECO:0000256" key="3">
    <source>
        <dbReference type="ARBA" id="ARBA00023125"/>
    </source>
</evidence>
<proteinExistence type="inferred from homology"/>
<name>A0A4Q1CK12_9BACT</name>
<dbReference type="GO" id="GO:0015074">
    <property type="term" value="P:DNA integration"/>
    <property type="evidence" value="ECO:0007669"/>
    <property type="project" value="UniProtKB-KW"/>
</dbReference>
<feature type="domain" description="Core-binding (CB)" evidence="7">
    <location>
        <begin position="82"/>
        <end position="165"/>
    </location>
</feature>
<dbReference type="PROSITE" id="PS51898">
    <property type="entry name" value="TYR_RECOMBINASE"/>
    <property type="match status" value="1"/>
</dbReference>
<dbReference type="InterPro" id="IPR013762">
    <property type="entry name" value="Integrase-like_cat_sf"/>
</dbReference>
<evidence type="ECO:0000256" key="2">
    <source>
        <dbReference type="ARBA" id="ARBA00022908"/>
    </source>
</evidence>
<comment type="caution">
    <text evidence="8">The sequence shown here is derived from an EMBL/GenBank/DDBJ whole genome shotgun (WGS) entry which is preliminary data.</text>
</comment>
<dbReference type="PROSITE" id="PS51900">
    <property type="entry name" value="CB"/>
    <property type="match status" value="1"/>
</dbReference>
<dbReference type="InterPro" id="IPR011010">
    <property type="entry name" value="DNA_brk_join_enz"/>
</dbReference>
<evidence type="ECO:0000313" key="8">
    <source>
        <dbReference type="EMBL" id="RXK60727.1"/>
    </source>
</evidence>
<accession>A0A4Q1CK12</accession>
<evidence type="ECO:0000259" key="7">
    <source>
        <dbReference type="PROSITE" id="PS51900"/>
    </source>
</evidence>
<dbReference type="Proteomes" id="UP000290204">
    <property type="component" value="Unassembled WGS sequence"/>
</dbReference>
<keyword evidence="4" id="KW-0233">DNA recombination</keyword>
<dbReference type="RefSeq" id="WP_129130688.1">
    <property type="nucleotide sequence ID" value="NZ_SDHW01000002.1"/>
</dbReference>
<dbReference type="PANTHER" id="PTHR30349">
    <property type="entry name" value="PHAGE INTEGRASE-RELATED"/>
    <property type="match status" value="1"/>
</dbReference>
<keyword evidence="3 5" id="KW-0238">DNA-binding</keyword>
<dbReference type="AlphaFoldDB" id="A0A4Q1CK12"/>
<evidence type="ECO:0000313" key="9">
    <source>
        <dbReference type="Proteomes" id="UP000290204"/>
    </source>
</evidence>
<dbReference type="PANTHER" id="PTHR30349:SF64">
    <property type="entry name" value="PROPHAGE INTEGRASE INTD-RELATED"/>
    <property type="match status" value="1"/>
</dbReference>
<sequence>MNDIHYSLIIHRNRPRVLLQFAHNKAWNERIKQVPGAAWSSSLKGWHIPDTAENRKKCKLPEATALAVQQQKVERSVIRLSGNNKEQLLLYLEQLALKKYSKSTLQTYRNEFMQLLQLLGENKVQDLTPEHLKRYMLFCVVKLQLSENTLHSRLNALKFYYEQVLKRDKFFWEIPRPKKQQQLPNFFNQHEITAIIKAADNLKHKAMLMLTYATGLRVSETVSLRIEAIDSKRMCVFIKQAKGKKDRMVRLSPVLLIMLRTYWKEAKLEKTGWLFPGQTAGEPYSSRSLQLVLAAAKKKAGIMKPGSVHALRHSFATHLLDKGTDVTMIMKLLGHNSIKTTLRYLHVTNRDLLHVMSPLDDLQF</sequence>
<dbReference type="SUPFAM" id="SSF56349">
    <property type="entry name" value="DNA breaking-rejoining enzymes"/>
    <property type="match status" value="1"/>
</dbReference>
<dbReference type="OrthoDB" id="9801717at2"/>
<dbReference type="Gene3D" id="1.10.443.10">
    <property type="entry name" value="Intergrase catalytic core"/>
    <property type="match status" value="1"/>
</dbReference>
<feature type="domain" description="Tyr recombinase" evidence="6">
    <location>
        <begin position="182"/>
        <end position="357"/>
    </location>
</feature>
<evidence type="ECO:0000256" key="1">
    <source>
        <dbReference type="ARBA" id="ARBA00008857"/>
    </source>
</evidence>